<dbReference type="OrthoDB" id="4274321at2"/>
<organism evidence="1 2">
    <name type="scientific">Streptomyces scabiei</name>
    <dbReference type="NCBI Taxonomy" id="1930"/>
    <lineage>
        <taxon>Bacteria</taxon>
        <taxon>Bacillati</taxon>
        <taxon>Actinomycetota</taxon>
        <taxon>Actinomycetes</taxon>
        <taxon>Kitasatosporales</taxon>
        <taxon>Streptomycetaceae</taxon>
        <taxon>Streptomyces</taxon>
    </lineage>
</organism>
<comment type="caution">
    <text evidence="1">The sequence shown here is derived from an EMBL/GenBank/DDBJ whole genome shotgun (WGS) entry which is preliminary data.</text>
</comment>
<evidence type="ECO:0000313" key="2">
    <source>
        <dbReference type="Proteomes" id="UP000067448"/>
    </source>
</evidence>
<dbReference type="SUPFAM" id="SSF52540">
    <property type="entry name" value="P-loop containing nucleoside triphosphate hydrolases"/>
    <property type="match status" value="1"/>
</dbReference>
<dbReference type="Gene3D" id="3.40.50.300">
    <property type="entry name" value="P-loop containing nucleotide triphosphate hydrolases"/>
    <property type="match status" value="1"/>
</dbReference>
<reference evidence="1 2" key="2">
    <citation type="journal article" date="2016" name="Genome Announc.">
        <title>Draft Genome Sequences of Streptomyces scabiei S58, Streptomyces turgidiscabies T45, and Streptomyces acidiscabies a10, the Pathogens of Potato Common Scab, Isolated in Japan.</title>
        <authorList>
            <person name="Tomihama T."/>
            <person name="Nishi Y."/>
            <person name="Sakai M."/>
            <person name="Ikenaga M."/>
            <person name="Okubo T."/>
            <person name="Ikeda S."/>
        </authorList>
    </citation>
    <scope>NUCLEOTIDE SEQUENCE [LARGE SCALE GENOMIC DNA]</scope>
    <source>
        <strain evidence="1 2">S58</strain>
    </source>
</reference>
<keyword evidence="1" id="KW-0418">Kinase</keyword>
<sequence>MDSGTRGLFIVLLGIDGSGKTSLLSALRGGTFATVGWRDLRNHDLPAVMAPDAPSAIKDRLSDVPRAMFVGGHIVAQYEYLVRPEVVEGRHILLDSYWYKVLAKERALGRLGPALDELRQLLPVPDAVVLLDVDPRTAWARRGGTCAPYERFDDPGGQAAGFVRFQECLLAQWEIDLSGHPAVYRLDGERPFDEVLTSLRDTLELCAVPRLPALEALS</sequence>
<dbReference type="Proteomes" id="UP000067448">
    <property type="component" value="Unassembled WGS sequence"/>
</dbReference>
<dbReference type="InterPro" id="IPR027417">
    <property type="entry name" value="P-loop_NTPase"/>
</dbReference>
<protein>
    <submittedName>
        <fullName evidence="1">Thymidylate kinase</fullName>
    </submittedName>
</protein>
<dbReference type="RefSeq" id="WP_059084483.1">
    <property type="nucleotide sequence ID" value="NZ_BCMM01000058.1"/>
</dbReference>
<accession>A0A100JXH2</accession>
<gene>
    <name evidence="1" type="ORF">SsS58_07937</name>
</gene>
<dbReference type="GO" id="GO:0016301">
    <property type="term" value="F:kinase activity"/>
    <property type="evidence" value="ECO:0007669"/>
    <property type="project" value="UniProtKB-KW"/>
</dbReference>
<dbReference type="AlphaFoldDB" id="A0A100JXH2"/>
<evidence type="ECO:0000313" key="1">
    <source>
        <dbReference type="EMBL" id="GAQ67482.1"/>
    </source>
</evidence>
<name>A0A100JXH2_STRSC</name>
<dbReference type="EMBL" id="BCMM01000058">
    <property type="protein sequence ID" value="GAQ67482.1"/>
    <property type="molecule type" value="Genomic_DNA"/>
</dbReference>
<reference evidence="2" key="1">
    <citation type="submission" date="2015-11" db="EMBL/GenBank/DDBJ databases">
        <authorList>
            <consortium name="Cross-ministerial Strategic Innovation Promotion Program (SIP) consortium"/>
            <person name="Tomihama T."/>
            <person name="Ikenaga M."/>
            <person name="Sakai M."/>
            <person name="Okubo T."/>
            <person name="Ikeda S."/>
        </authorList>
    </citation>
    <scope>NUCLEOTIDE SEQUENCE [LARGE SCALE GENOMIC DNA]</scope>
    <source>
        <strain evidence="2">S58</strain>
    </source>
</reference>
<proteinExistence type="predicted"/>
<keyword evidence="1" id="KW-0808">Transferase</keyword>
<reference evidence="2" key="3">
    <citation type="submission" date="2016-02" db="EMBL/GenBank/DDBJ databases">
        <title>Draft genome of pathogenic Streptomyces sp. in Japan.</title>
        <authorList>
            <person name="Tomihama T."/>
            <person name="Ikenaga M."/>
            <person name="Sakai M."/>
            <person name="Okubo T."/>
            <person name="Ikeda S."/>
        </authorList>
    </citation>
    <scope>NUCLEOTIDE SEQUENCE [LARGE SCALE GENOMIC DNA]</scope>
    <source>
        <strain evidence="2">S58</strain>
    </source>
</reference>